<feature type="region of interest" description="Disordered" evidence="1">
    <location>
        <begin position="68"/>
        <end position="115"/>
    </location>
</feature>
<protein>
    <submittedName>
        <fullName evidence="2">Uncharacterized protein</fullName>
    </submittedName>
</protein>
<evidence type="ECO:0000313" key="2">
    <source>
        <dbReference type="EMBL" id="OBZ65369.1"/>
    </source>
</evidence>
<dbReference type="Proteomes" id="UP000092993">
    <property type="component" value="Unassembled WGS sequence"/>
</dbReference>
<reference evidence="2 3" key="1">
    <citation type="submission" date="2016-03" db="EMBL/GenBank/DDBJ databases">
        <title>Whole genome sequencing of Grifola frondosa 9006-11.</title>
        <authorList>
            <person name="Min B."/>
            <person name="Park H."/>
            <person name="Kim J.-G."/>
            <person name="Cho H."/>
            <person name="Oh Y.-L."/>
            <person name="Kong W.-S."/>
            <person name="Choi I.-G."/>
        </authorList>
    </citation>
    <scope>NUCLEOTIDE SEQUENCE [LARGE SCALE GENOMIC DNA]</scope>
    <source>
        <strain evidence="2 3">9006-11</strain>
    </source>
</reference>
<sequence>MASKTLKDVLREQAMLQARTRARDGRGRVARGADDPAAALPVIHIRDAKRLDFALLEQNRAVAEVAAADASPEQAFLETPPSQAHMRGHHARAQEQANRTSPRRQALLSTPRCKN</sequence>
<comment type="caution">
    <text evidence="2">The sequence shown here is derived from an EMBL/GenBank/DDBJ whole genome shotgun (WGS) entry which is preliminary data.</text>
</comment>
<proteinExistence type="predicted"/>
<gene>
    <name evidence="2" type="ORF">A0H81_14657</name>
</gene>
<accession>A0A1C7LN07</accession>
<dbReference type="EMBL" id="LUGG01000045">
    <property type="protein sequence ID" value="OBZ65369.1"/>
    <property type="molecule type" value="Genomic_DNA"/>
</dbReference>
<evidence type="ECO:0000256" key="1">
    <source>
        <dbReference type="SAM" id="MobiDB-lite"/>
    </source>
</evidence>
<evidence type="ECO:0000313" key="3">
    <source>
        <dbReference type="Proteomes" id="UP000092993"/>
    </source>
</evidence>
<organism evidence="2 3">
    <name type="scientific">Grifola frondosa</name>
    <name type="common">Maitake</name>
    <name type="synonym">Polyporus frondosus</name>
    <dbReference type="NCBI Taxonomy" id="5627"/>
    <lineage>
        <taxon>Eukaryota</taxon>
        <taxon>Fungi</taxon>
        <taxon>Dikarya</taxon>
        <taxon>Basidiomycota</taxon>
        <taxon>Agaricomycotina</taxon>
        <taxon>Agaricomycetes</taxon>
        <taxon>Polyporales</taxon>
        <taxon>Grifolaceae</taxon>
        <taxon>Grifola</taxon>
    </lineage>
</organism>
<name>A0A1C7LN07_GRIFR</name>
<keyword evidence="3" id="KW-1185">Reference proteome</keyword>
<dbReference type="AlphaFoldDB" id="A0A1C7LN07"/>